<reference evidence="2 3" key="1">
    <citation type="journal article" date="2018" name="PLoS Genet.">
        <title>Population sequencing reveals clonal diversity and ancestral inbreeding in the grapevine cultivar Chardonnay.</title>
        <authorList>
            <person name="Roach M.J."/>
            <person name="Johnson D.L."/>
            <person name="Bohlmann J."/>
            <person name="van Vuuren H.J."/>
            <person name="Jones S.J."/>
            <person name="Pretorius I.S."/>
            <person name="Schmidt S.A."/>
            <person name="Borneman A.R."/>
        </authorList>
    </citation>
    <scope>NUCLEOTIDE SEQUENCE [LARGE SCALE GENOMIC DNA]</scope>
    <source>
        <strain evidence="3">cv. Chardonnay</strain>
        <tissue evidence="2">Leaf</tissue>
    </source>
</reference>
<comment type="caution">
    <text evidence="2">The sequence shown here is derived from an EMBL/GenBank/DDBJ whole genome shotgun (WGS) entry which is preliminary data.</text>
</comment>
<feature type="compositionally biased region" description="Basic residues" evidence="1">
    <location>
        <begin position="78"/>
        <end position="95"/>
    </location>
</feature>
<name>A0A438GFD1_VITVI</name>
<protein>
    <submittedName>
        <fullName evidence="2">Uncharacterized protein</fullName>
    </submittedName>
</protein>
<gene>
    <name evidence="2" type="ORF">CK203_059976</name>
</gene>
<dbReference type="AlphaFoldDB" id="A0A438GFD1"/>
<organism evidence="2 3">
    <name type="scientific">Vitis vinifera</name>
    <name type="common">Grape</name>
    <dbReference type="NCBI Taxonomy" id="29760"/>
    <lineage>
        <taxon>Eukaryota</taxon>
        <taxon>Viridiplantae</taxon>
        <taxon>Streptophyta</taxon>
        <taxon>Embryophyta</taxon>
        <taxon>Tracheophyta</taxon>
        <taxon>Spermatophyta</taxon>
        <taxon>Magnoliopsida</taxon>
        <taxon>eudicotyledons</taxon>
        <taxon>Gunneridae</taxon>
        <taxon>Pentapetalae</taxon>
        <taxon>rosids</taxon>
        <taxon>Vitales</taxon>
        <taxon>Vitaceae</taxon>
        <taxon>Viteae</taxon>
        <taxon>Vitis</taxon>
    </lineage>
</organism>
<dbReference type="Proteomes" id="UP000288805">
    <property type="component" value="Unassembled WGS sequence"/>
</dbReference>
<evidence type="ECO:0000256" key="1">
    <source>
        <dbReference type="SAM" id="MobiDB-lite"/>
    </source>
</evidence>
<accession>A0A438GFD1</accession>
<evidence type="ECO:0000313" key="2">
    <source>
        <dbReference type="EMBL" id="RVW70912.1"/>
    </source>
</evidence>
<feature type="compositionally biased region" description="Basic and acidic residues" evidence="1">
    <location>
        <begin position="59"/>
        <end position="70"/>
    </location>
</feature>
<feature type="region of interest" description="Disordered" evidence="1">
    <location>
        <begin position="1"/>
        <end position="95"/>
    </location>
</feature>
<evidence type="ECO:0000313" key="3">
    <source>
        <dbReference type="Proteomes" id="UP000288805"/>
    </source>
</evidence>
<sequence>MIISNTQFKAHKFEHSARKGKISFSTHQNPKGVHEVESHEGESSQMKDVKALITLRSGKKIEKPTPKPHVEEEEETKKGRKWKTKRERSVKKGGL</sequence>
<dbReference type="EMBL" id="QGNW01000451">
    <property type="protein sequence ID" value="RVW70912.1"/>
    <property type="molecule type" value="Genomic_DNA"/>
</dbReference>
<feature type="compositionally biased region" description="Basic and acidic residues" evidence="1">
    <location>
        <begin position="32"/>
        <end position="50"/>
    </location>
</feature>
<proteinExistence type="predicted"/>